<reference evidence="3" key="1">
    <citation type="submission" date="2025-08" db="UniProtKB">
        <authorList>
            <consortium name="RefSeq"/>
        </authorList>
    </citation>
    <scope>IDENTIFICATION</scope>
    <source>
        <tissue evidence="3">Whole body</tissue>
    </source>
</reference>
<evidence type="ECO:0000313" key="3">
    <source>
        <dbReference type="RefSeq" id="XP_025415490.1"/>
    </source>
</evidence>
<dbReference type="AlphaFoldDB" id="A0A8B8FYP3"/>
<dbReference type="InterPro" id="IPR017920">
    <property type="entry name" value="COMM"/>
</dbReference>
<feature type="domain" description="COMM" evidence="1">
    <location>
        <begin position="131"/>
        <end position="203"/>
    </location>
</feature>
<accession>A0A8B8FYP3</accession>
<sequence length="203" mass="23475">MSFESLAKDPIFSSGFVLLNEIDDKKFVRLVDRMFKDFEPNRSSLFTEHELASIEKSLKLNSDQCQCILNCLNRLLKQVISDVIKPVVLKSVLSNIFSFNVSKVQLFCNCWTANAEQVVSRLQQNFTHFYRLKDVNWAIHISSNVGIELSDPEPRCLIEFKVEDSLCNDEHKTKEILLDMNETELKKFYDTLETIKVQINTAS</sequence>
<evidence type="ECO:0000259" key="1">
    <source>
        <dbReference type="PROSITE" id="PS51269"/>
    </source>
</evidence>
<keyword evidence="2" id="KW-1185">Reference proteome</keyword>
<name>A0A8B8FYP3_9HEMI</name>
<dbReference type="InterPro" id="IPR037361">
    <property type="entry name" value="COMMD10"/>
</dbReference>
<gene>
    <name evidence="3" type="primary">LOC112687143</name>
</gene>
<organism evidence="2 3">
    <name type="scientific">Sipha flava</name>
    <name type="common">yellow sugarcane aphid</name>
    <dbReference type="NCBI Taxonomy" id="143950"/>
    <lineage>
        <taxon>Eukaryota</taxon>
        <taxon>Metazoa</taxon>
        <taxon>Ecdysozoa</taxon>
        <taxon>Arthropoda</taxon>
        <taxon>Hexapoda</taxon>
        <taxon>Insecta</taxon>
        <taxon>Pterygota</taxon>
        <taxon>Neoptera</taxon>
        <taxon>Paraneoptera</taxon>
        <taxon>Hemiptera</taxon>
        <taxon>Sternorrhyncha</taxon>
        <taxon>Aphidomorpha</taxon>
        <taxon>Aphidoidea</taxon>
        <taxon>Aphididae</taxon>
        <taxon>Sipha</taxon>
    </lineage>
</organism>
<dbReference type="Pfam" id="PF07258">
    <property type="entry name" value="COMM_domain"/>
    <property type="match status" value="1"/>
</dbReference>
<dbReference type="Pfam" id="PF21672">
    <property type="entry name" value="COMM_HN"/>
    <property type="match status" value="1"/>
</dbReference>
<proteinExistence type="predicted"/>
<dbReference type="OrthoDB" id="77522at2759"/>
<dbReference type="RefSeq" id="XP_025415490.1">
    <property type="nucleotide sequence ID" value="XM_025559705.1"/>
</dbReference>
<evidence type="ECO:0000313" key="2">
    <source>
        <dbReference type="Proteomes" id="UP000694846"/>
    </source>
</evidence>
<dbReference type="Proteomes" id="UP000694846">
    <property type="component" value="Unplaced"/>
</dbReference>
<dbReference type="PROSITE" id="PS51269">
    <property type="entry name" value="COMM"/>
    <property type="match status" value="1"/>
</dbReference>
<dbReference type="PANTHER" id="PTHR12333:SF0">
    <property type="entry name" value="COMM DOMAIN-CONTAINING PROTEIN 10"/>
    <property type="match status" value="1"/>
</dbReference>
<dbReference type="GeneID" id="112687143"/>
<protein>
    <submittedName>
        <fullName evidence="3">Uncharacterized protein LOC112687143</fullName>
    </submittedName>
</protein>
<dbReference type="PANTHER" id="PTHR12333">
    <property type="entry name" value="COMM DOMAIN CONTAINING PROTEIN 10"/>
    <property type="match status" value="1"/>
</dbReference>